<comment type="similarity">
    <text evidence="5 15">Belongs to the cytochrome P450 family.</text>
</comment>
<evidence type="ECO:0000256" key="6">
    <source>
        <dbReference type="ARBA" id="ARBA00022617"/>
    </source>
</evidence>
<dbReference type="PROSITE" id="PS00086">
    <property type="entry name" value="CYTOCHROME_P450"/>
    <property type="match status" value="1"/>
</dbReference>
<dbReference type="PANTHER" id="PTHR24291:SF189">
    <property type="entry name" value="CYTOCHROME P450 4C3-RELATED"/>
    <property type="match status" value="1"/>
</dbReference>
<dbReference type="PRINTS" id="PR00463">
    <property type="entry name" value="EP450I"/>
</dbReference>
<keyword evidence="7 14" id="KW-0479">Metal-binding</keyword>
<dbReference type="Gene3D" id="1.10.630.10">
    <property type="entry name" value="Cytochrome P450"/>
    <property type="match status" value="1"/>
</dbReference>
<dbReference type="InParanoid" id="A0A194RF00"/>
<comment type="subcellular location">
    <subcellularLocation>
        <location evidence="4">Endoplasmic reticulum membrane</location>
        <topology evidence="4">Peripheral membrane protein</topology>
    </subcellularLocation>
    <subcellularLocation>
        <location evidence="3">Microsome membrane</location>
        <topology evidence="3">Peripheral membrane protein</topology>
    </subcellularLocation>
</comment>
<evidence type="ECO:0000313" key="18">
    <source>
        <dbReference type="Proteomes" id="UP000053240"/>
    </source>
</evidence>
<evidence type="ECO:0000256" key="15">
    <source>
        <dbReference type="RuleBase" id="RU000461"/>
    </source>
</evidence>
<dbReference type="InterPro" id="IPR017972">
    <property type="entry name" value="Cyt_P450_CS"/>
</dbReference>
<dbReference type="InterPro" id="IPR001128">
    <property type="entry name" value="Cyt_P450"/>
</dbReference>
<keyword evidence="11 14" id="KW-0408">Iron</keyword>
<dbReference type="InterPro" id="IPR036396">
    <property type="entry name" value="Cyt_P450_sf"/>
</dbReference>
<evidence type="ECO:0000256" key="5">
    <source>
        <dbReference type="ARBA" id="ARBA00010617"/>
    </source>
</evidence>
<dbReference type="Proteomes" id="UP000053240">
    <property type="component" value="Unassembled WGS sequence"/>
</dbReference>
<gene>
    <name evidence="17" type="ORF">RR48_09921</name>
</gene>
<keyword evidence="18" id="KW-1185">Reference proteome</keyword>
<accession>A0A194RF00</accession>
<dbReference type="GO" id="GO:0020037">
    <property type="term" value="F:heme binding"/>
    <property type="evidence" value="ECO:0007669"/>
    <property type="project" value="InterPro"/>
</dbReference>
<evidence type="ECO:0000256" key="12">
    <source>
        <dbReference type="ARBA" id="ARBA00023033"/>
    </source>
</evidence>
<comment type="cofactor">
    <cofactor evidence="1 14">
        <name>heme</name>
        <dbReference type="ChEBI" id="CHEBI:30413"/>
    </cofactor>
</comment>
<dbReference type="PRINTS" id="PR00385">
    <property type="entry name" value="P450"/>
</dbReference>
<evidence type="ECO:0000256" key="16">
    <source>
        <dbReference type="SAM" id="MobiDB-lite"/>
    </source>
</evidence>
<dbReference type="SUPFAM" id="SSF48264">
    <property type="entry name" value="Cytochrome P450"/>
    <property type="match status" value="1"/>
</dbReference>
<dbReference type="GO" id="GO:0004497">
    <property type="term" value="F:monooxygenase activity"/>
    <property type="evidence" value="ECO:0007669"/>
    <property type="project" value="UniProtKB-KW"/>
</dbReference>
<dbReference type="GO" id="GO:0005506">
    <property type="term" value="F:iron ion binding"/>
    <property type="evidence" value="ECO:0007669"/>
    <property type="project" value="InterPro"/>
</dbReference>
<evidence type="ECO:0000256" key="4">
    <source>
        <dbReference type="ARBA" id="ARBA00004406"/>
    </source>
</evidence>
<evidence type="ECO:0000256" key="10">
    <source>
        <dbReference type="ARBA" id="ARBA00023002"/>
    </source>
</evidence>
<keyword evidence="13" id="KW-0472">Membrane</keyword>
<evidence type="ECO:0000256" key="14">
    <source>
        <dbReference type="PIRSR" id="PIRSR602401-1"/>
    </source>
</evidence>
<keyword evidence="10 15" id="KW-0560">Oxidoreductase</keyword>
<comment type="function">
    <text evidence="2">May be involved in the metabolism of insect hormones and in the breakdown of synthetic insecticides.</text>
</comment>
<name>A0A194RF00_PAPMA</name>
<evidence type="ECO:0000256" key="1">
    <source>
        <dbReference type="ARBA" id="ARBA00001971"/>
    </source>
</evidence>
<dbReference type="InterPro" id="IPR002401">
    <property type="entry name" value="Cyt_P450_E_grp-I"/>
</dbReference>
<protein>
    <submittedName>
        <fullName evidence="17">Cytochrome P450 4V3</fullName>
    </submittedName>
</protein>
<evidence type="ECO:0000256" key="13">
    <source>
        <dbReference type="ARBA" id="ARBA00023136"/>
    </source>
</evidence>
<organism evidence="17 18">
    <name type="scientific">Papilio machaon</name>
    <name type="common">Old World swallowtail butterfly</name>
    <dbReference type="NCBI Taxonomy" id="76193"/>
    <lineage>
        <taxon>Eukaryota</taxon>
        <taxon>Metazoa</taxon>
        <taxon>Ecdysozoa</taxon>
        <taxon>Arthropoda</taxon>
        <taxon>Hexapoda</taxon>
        <taxon>Insecta</taxon>
        <taxon>Pterygota</taxon>
        <taxon>Neoptera</taxon>
        <taxon>Endopterygota</taxon>
        <taxon>Lepidoptera</taxon>
        <taxon>Glossata</taxon>
        <taxon>Ditrysia</taxon>
        <taxon>Papilionoidea</taxon>
        <taxon>Papilionidae</taxon>
        <taxon>Papilioninae</taxon>
        <taxon>Papilio</taxon>
    </lineage>
</organism>
<dbReference type="STRING" id="76193.A0A194RF00"/>
<evidence type="ECO:0000256" key="8">
    <source>
        <dbReference type="ARBA" id="ARBA00022824"/>
    </source>
</evidence>
<evidence type="ECO:0000256" key="2">
    <source>
        <dbReference type="ARBA" id="ARBA00003690"/>
    </source>
</evidence>
<dbReference type="AlphaFoldDB" id="A0A194RF00"/>
<dbReference type="GO" id="GO:0005789">
    <property type="term" value="C:endoplasmic reticulum membrane"/>
    <property type="evidence" value="ECO:0007669"/>
    <property type="project" value="UniProtKB-SubCell"/>
</dbReference>
<evidence type="ECO:0000313" key="17">
    <source>
        <dbReference type="EMBL" id="KPJ15875.1"/>
    </source>
</evidence>
<reference evidence="17 18" key="1">
    <citation type="journal article" date="2015" name="Nat. Commun.">
        <title>Outbred genome sequencing and CRISPR/Cas9 gene editing in butterflies.</title>
        <authorList>
            <person name="Li X."/>
            <person name="Fan D."/>
            <person name="Zhang W."/>
            <person name="Liu G."/>
            <person name="Zhang L."/>
            <person name="Zhao L."/>
            <person name="Fang X."/>
            <person name="Chen L."/>
            <person name="Dong Y."/>
            <person name="Chen Y."/>
            <person name="Ding Y."/>
            <person name="Zhao R."/>
            <person name="Feng M."/>
            <person name="Zhu Y."/>
            <person name="Feng Y."/>
            <person name="Jiang X."/>
            <person name="Zhu D."/>
            <person name="Xiang H."/>
            <person name="Feng X."/>
            <person name="Li S."/>
            <person name="Wang J."/>
            <person name="Zhang G."/>
            <person name="Kronforst M.R."/>
            <person name="Wang W."/>
        </authorList>
    </citation>
    <scope>NUCLEOTIDE SEQUENCE [LARGE SCALE GENOMIC DNA]</scope>
    <source>
        <strain evidence="17">Ya'a_city_454_Pm</strain>
        <tissue evidence="17">Whole body</tissue>
    </source>
</reference>
<keyword evidence="12 15" id="KW-0503">Monooxygenase</keyword>
<feature type="region of interest" description="Disordered" evidence="16">
    <location>
        <begin position="469"/>
        <end position="488"/>
    </location>
</feature>
<feature type="binding site" description="axial binding residue" evidence="14">
    <location>
        <position position="440"/>
    </location>
    <ligand>
        <name>heme</name>
        <dbReference type="ChEBI" id="CHEBI:30413"/>
    </ligand>
    <ligandPart>
        <name>Fe</name>
        <dbReference type="ChEBI" id="CHEBI:18248"/>
    </ligandPart>
</feature>
<dbReference type="InterPro" id="IPR050196">
    <property type="entry name" value="Cytochrome_P450_Monoox"/>
</dbReference>
<evidence type="ECO:0000256" key="3">
    <source>
        <dbReference type="ARBA" id="ARBA00004174"/>
    </source>
</evidence>
<sequence length="488" mass="55694">MVSPYFLIILIWLIWVLFKRWQLRRIINLSQAIGSRYPALPLIGHGYLFAGDGEGRMTAFKKFGLEATKNNGMTSLWLGYDYYTVISDPVIAEAIMKTCLEKGYLMEVFSHLLGNGSLIAPVNIWRPRRKLVTPNFSLKNLQAFVKVFSQQSEILADRLASVADKNTFSIWKYFTTYSMDSVCETTLGIKVHAQRLSHSPFLWAFEQYCRLTAARMCQPWLWASPLYHWLPQHAILRAHRDNIWNYIDKIIKMKIEERKCEQLSNGSERDKSLLDMLLTSSLSELEVREETLVLVLAGSDTSAVGAAFTACLLSQYSHVQDKVYDELYAVFGDSQRPVEAEDLSKLKYLEAVIKESMRLYPPAAVIARKLDKDVVLPSGITLVKGSGALINIWAMHRNPRYWGKDAELFLPDRFLPASSDTRAPQRHAAYMPFSYGPRNCIGYQYGMMSMKTALATIVRRYRLLPAALPPRPPHHRAHRTHCASNTTL</sequence>
<evidence type="ECO:0000256" key="7">
    <source>
        <dbReference type="ARBA" id="ARBA00022723"/>
    </source>
</evidence>
<keyword evidence="9" id="KW-0492">Microsome</keyword>
<dbReference type="EMBL" id="KQ460323">
    <property type="protein sequence ID" value="KPJ15875.1"/>
    <property type="molecule type" value="Genomic_DNA"/>
</dbReference>
<evidence type="ECO:0000256" key="11">
    <source>
        <dbReference type="ARBA" id="ARBA00023004"/>
    </source>
</evidence>
<feature type="compositionally biased region" description="Basic residues" evidence="16">
    <location>
        <begin position="472"/>
        <end position="481"/>
    </location>
</feature>
<keyword evidence="6 14" id="KW-0349">Heme</keyword>
<keyword evidence="8" id="KW-0256">Endoplasmic reticulum</keyword>
<evidence type="ECO:0000256" key="9">
    <source>
        <dbReference type="ARBA" id="ARBA00022848"/>
    </source>
</evidence>
<proteinExistence type="inferred from homology"/>
<dbReference type="GO" id="GO:0016705">
    <property type="term" value="F:oxidoreductase activity, acting on paired donors, with incorporation or reduction of molecular oxygen"/>
    <property type="evidence" value="ECO:0007669"/>
    <property type="project" value="InterPro"/>
</dbReference>
<dbReference type="Pfam" id="PF00067">
    <property type="entry name" value="p450"/>
    <property type="match status" value="1"/>
</dbReference>
<dbReference type="PANTHER" id="PTHR24291">
    <property type="entry name" value="CYTOCHROME P450 FAMILY 4"/>
    <property type="match status" value="1"/>
</dbReference>